<dbReference type="OrthoDB" id="74764at2759"/>
<feature type="domain" description="WSC" evidence="1">
    <location>
        <begin position="349"/>
        <end position="444"/>
    </location>
</feature>
<gene>
    <name evidence="2" type="ORF">K491DRAFT_624437</name>
</gene>
<feature type="non-terminal residue" evidence="2">
    <location>
        <position position="452"/>
    </location>
</feature>
<dbReference type="PROSITE" id="PS51212">
    <property type="entry name" value="WSC"/>
    <property type="match status" value="1"/>
</dbReference>
<dbReference type="AlphaFoldDB" id="A0A6A6TFK3"/>
<reference evidence="2" key="1">
    <citation type="journal article" date="2020" name="Stud. Mycol.">
        <title>101 Dothideomycetes genomes: a test case for predicting lifestyles and emergence of pathogens.</title>
        <authorList>
            <person name="Haridas S."/>
            <person name="Albert R."/>
            <person name="Binder M."/>
            <person name="Bloem J."/>
            <person name="Labutti K."/>
            <person name="Salamov A."/>
            <person name="Andreopoulos B."/>
            <person name="Baker S."/>
            <person name="Barry K."/>
            <person name="Bills G."/>
            <person name="Bluhm B."/>
            <person name="Cannon C."/>
            <person name="Castanera R."/>
            <person name="Culley D."/>
            <person name="Daum C."/>
            <person name="Ezra D."/>
            <person name="Gonzalez J."/>
            <person name="Henrissat B."/>
            <person name="Kuo A."/>
            <person name="Liang C."/>
            <person name="Lipzen A."/>
            <person name="Lutzoni F."/>
            <person name="Magnuson J."/>
            <person name="Mondo S."/>
            <person name="Nolan M."/>
            <person name="Ohm R."/>
            <person name="Pangilinan J."/>
            <person name="Park H.-J."/>
            <person name="Ramirez L."/>
            <person name="Alfaro M."/>
            <person name="Sun H."/>
            <person name="Tritt A."/>
            <person name="Yoshinaga Y."/>
            <person name="Zwiers L.-H."/>
            <person name="Turgeon B."/>
            <person name="Goodwin S."/>
            <person name="Spatafora J."/>
            <person name="Crous P."/>
            <person name="Grigoriev I."/>
        </authorList>
    </citation>
    <scope>NUCLEOTIDE SEQUENCE</scope>
    <source>
        <strain evidence="2">CBS 122681</strain>
    </source>
</reference>
<dbReference type="PANTHER" id="PTHR43662:SF3">
    <property type="entry name" value="DOMAIN PROTEIN, PUTATIVE (AFU_ORTHOLOGUE AFUA_6G11970)-RELATED"/>
    <property type="match status" value="1"/>
</dbReference>
<dbReference type="PANTHER" id="PTHR43662">
    <property type="match status" value="1"/>
</dbReference>
<evidence type="ECO:0000313" key="3">
    <source>
        <dbReference type="Proteomes" id="UP000799324"/>
    </source>
</evidence>
<dbReference type="Pfam" id="PF01822">
    <property type="entry name" value="WSC"/>
    <property type="match status" value="1"/>
</dbReference>
<proteinExistence type="predicted"/>
<dbReference type="EMBL" id="MU004313">
    <property type="protein sequence ID" value="KAF2658680.1"/>
    <property type="molecule type" value="Genomic_DNA"/>
</dbReference>
<sequence length="452" mass="49671">MSIFTPAKAFFRMSCYGRVVRERLDPIVSPDIVAPHVHTISGGAGFNPNMTFEDARASKCSSCEIKEDMSNYWTPQLYVKKKDGTFRPVPVVGDSQDSNGGMTVYYLSQRGPKTDKFKAFPEGFRMLAGETTKRSFTRNREALAISFACLGAGQPETNSMPNYRCPNGLRAQVFFPSCWNGRDLDSPDHRSHMSYPVGRPNEGECPSDFPVHLISIFYEVYYDTPQFDSEWDGDNHPFVFSNGDPTGFGFHGDFINGWDVNVLQNAVDTCLDESGTTSRCNAVTLYTAAESNSCKLPSVVDEQVDGTLHQLPGCNPIFYGPEPATPPSCPKTELSAPIGNFVDLTSSRRWEYTGCGPETPGGRAFTGTMIAADDMTVETCVDFCSSADFSYAGLEYGRECYCDNVLHEINTPEDGVIGNCTMRCAGNEMESCGNAGSMSIYRKCDLAAKCEN</sequence>
<protein>
    <submittedName>
        <fullName evidence="2">WSC domain-containing protein</fullName>
    </submittedName>
</protein>
<accession>A0A6A6TFK3</accession>
<name>A0A6A6TFK3_9PLEO</name>
<dbReference type="SMART" id="SM00321">
    <property type="entry name" value="WSC"/>
    <property type="match status" value="1"/>
</dbReference>
<dbReference type="InterPro" id="IPR018535">
    <property type="entry name" value="DUF1996"/>
</dbReference>
<dbReference type="InterPro" id="IPR002889">
    <property type="entry name" value="WSC_carb-bd"/>
</dbReference>
<evidence type="ECO:0000259" key="1">
    <source>
        <dbReference type="PROSITE" id="PS51212"/>
    </source>
</evidence>
<dbReference type="Pfam" id="PF09362">
    <property type="entry name" value="DUF1996"/>
    <property type="match status" value="1"/>
</dbReference>
<evidence type="ECO:0000313" key="2">
    <source>
        <dbReference type="EMBL" id="KAF2658680.1"/>
    </source>
</evidence>
<dbReference type="Proteomes" id="UP000799324">
    <property type="component" value="Unassembled WGS sequence"/>
</dbReference>
<keyword evidence="3" id="KW-1185">Reference proteome</keyword>
<organism evidence="2 3">
    <name type="scientific">Lophiostoma macrostomum CBS 122681</name>
    <dbReference type="NCBI Taxonomy" id="1314788"/>
    <lineage>
        <taxon>Eukaryota</taxon>
        <taxon>Fungi</taxon>
        <taxon>Dikarya</taxon>
        <taxon>Ascomycota</taxon>
        <taxon>Pezizomycotina</taxon>
        <taxon>Dothideomycetes</taxon>
        <taxon>Pleosporomycetidae</taxon>
        <taxon>Pleosporales</taxon>
        <taxon>Lophiostomataceae</taxon>
        <taxon>Lophiostoma</taxon>
    </lineage>
</organism>